<dbReference type="AlphaFoldDB" id="A0A833VSA1"/>
<keyword evidence="4" id="KW-1185">Reference proteome</keyword>
<gene>
    <name evidence="3" type="ORF">FCM35_KLT15671</name>
</gene>
<comment type="caution">
    <text evidence="3">The sequence shown here is derived from an EMBL/GenBank/DDBJ whole genome shotgun (WGS) entry which is preliminary data.</text>
</comment>
<evidence type="ECO:0000313" key="3">
    <source>
        <dbReference type="EMBL" id="KAF3339900.1"/>
    </source>
</evidence>
<feature type="domain" description="NAD-dependent epimerase/dehydratase" evidence="2">
    <location>
        <begin position="6"/>
        <end position="85"/>
    </location>
</feature>
<dbReference type="SUPFAM" id="SSF51735">
    <property type="entry name" value="NAD(P)-binding Rossmann-fold domains"/>
    <property type="match status" value="1"/>
</dbReference>
<accession>A0A833VSA1</accession>
<dbReference type="Proteomes" id="UP000623129">
    <property type="component" value="Unassembled WGS sequence"/>
</dbReference>
<dbReference type="OrthoDB" id="783706at2759"/>
<dbReference type="Gene3D" id="3.40.50.720">
    <property type="entry name" value="NAD(P)-binding Rossmann-like Domain"/>
    <property type="match status" value="1"/>
</dbReference>
<proteinExistence type="inferred from homology"/>
<dbReference type="InterPro" id="IPR036291">
    <property type="entry name" value="NAD(P)-bd_dom_sf"/>
</dbReference>
<protein>
    <submittedName>
        <fullName evidence="3">UDP-arabinose 4-epimerase 1</fullName>
    </submittedName>
</protein>
<dbReference type="PANTHER" id="PTHR43725:SF53">
    <property type="entry name" value="UDP-ARABINOSE 4-EPIMERASE 1"/>
    <property type="match status" value="1"/>
</dbReference>
<dbReference type="EMBL" id="SWLB01000003">
    <property type="protein sequence ID" value="KAF3339900.1"/>
    <property type="molecule type" value="Genomic_DNA"/>
</dbReference>
<dbReference type="InterPro" id="IPR001509">
    <property type="entry name" value="Epimerase_deHydtase"/>
</dbReference>
<reference evidence="3" key="1">
    <citation type="submission" date="2020-01" db="EMBL/GenBank/DDBJ databases">
        <title>Genome sequence of Kobresia littledalei, the first chromosome-level genome in the family Cyperaceae.</title>
        <authorList>
            <person name="Qu G."/>
        </authorList>
    </citation>
    <scope>NUCLEOTIDE SEQUENCE</scope>
    <source>
        <strain evidence="3">C.B.Clarke</strain>
        <tissue evidence="3">Leaf</tissue>
    </source>
</reference>
<comment type="similarity">
    <text evidence="1">Belongs to the NAD(P)-dependent epimerase/dehydratase family.</text>
</comment>
<sequence length="295" mass="32630">MGLNAAHKVNRIFSENAFDAVMHFAAVAYVGESTLEPLRYYHNITSNTLVVLEAMAAHGVKTLIYSSTCATYGEPDKMPITEETPQNLCAIGHNIYMVIPLIDMLIAAAEEWYKDAALWRDMLNKLRTKTNVIPIYPSFAPRIRPKFCELSSPPPPTLTTYSPLTTCCTSRSPRVLSCSLSRTFFVGCIASNCPVLLLLPTSHLFTLFEISRRESSRVANTKANRKLCCDWGPHPLDEEGHIVHCIEVHLSGDQLGIASWCATIACSLSRSCRGASSMGTSFSIFVRQLNTYVSV</sequence>
<dbReference type="Pfam" id="PF01370">
    <property type="entry name" value="Epimerase"/>
    <property type="match status" value="1"/>
</dbReference>
<evidence type="ECO:0000313" key="4">
    <source>
        <dbReference type="Proteomes" id="UP000623129"/>
    </source>
</evidence>
<dbReference type="PANTHER" id="PTHR43725">
    <property type="entry name" value="UDP-GLUCOSE 4-EPIMERASE"/>
    <property type="match status" value="1"/>
</dbReference>
<organism evidence="3 4">
    <name type="scientific">Carex littledalei</name>
    <dbReference type="NCBI Taxonomy" id="544730"/>
    <lineage>
        <taxon>Eukaryota</taxon>
        <taxon>Viridiplantae</taxon>
        <taxon>Streptophyta</taxon>
        <taxon>Embryophyta</taxon>
        <taxon>Tracheophyta</taxon>
        <taxon>Spermatophyta</taxon>
        <taxon>Magnoliopsida</taxon>
        <taxon>Liliopsida</taxon>
        <taxon>Poales</taxon>
        <taxon>Cyperaceae</taxon>
        <taxon>Cyperoideae</taxon>
        <taxon>Cariceae</taxon>
        <taxon>Carex</taxon>
        <taxon>Carex subgen. Euthyceras</taxon>
    </lineage>
</organism>
<evidence type="ECO:0000259" key="2">
    <source>
        <dbReference type="Pfam" id="PF01370"/>
    </source>
</evidence>
<name>A0A833VSA1_9POAL</name>
<evidence type="ECO:0000256" key="1">
    <source>
        <dbReference type="ARBA" id="ARBA00007637"/>
    </source>
</evidence>